<accession>A0A401PQ99</accession>
<dbReference type="PANTHER" id="PTHR11306">
    <property type="entry name" value="NIEMANN PICK TYPE C2 PROTEIN NPC2-RELATED"/>
    <property type="match status" value="1"/>
</dbReference>
<comment type="caution">
    <text evidence="10">The sequence shown here is derived from an EMBL/GenBank/DDBJ whole genome shotgun (WGS) entry which is preliminary data.</text>
</comment>
<evidence type="ECO:0000256" key="7">
    <source>
        <dbReference type="ARBA" id="ARBA00032516"/>
    </source>
</evidence>
<dbReference type="EMBL" id="BFAA01008615">
    <property type="protein sequence ID" value="GCB75298.1"/>
    <property type="molecule type" value="Genomic_DNA"/>
</dbReference>
<dbReference type="GO" id="GO:0015485">
    <property type="term" value="F:cholesterol binding"/>
    <property type="evidence" value="ECO:0007669"/>
    <property type="project" value="TreeGrafter"/>
</dbReference>
<name>A0A401PQ99_SCYTO</name>
<feature type="signal peptide" evidence="8">
    <location>
        <begin position="1"/>
        <end position="17"/>
    </location>
</feature>
<dbReference type="SUPFAM" id="SSF81296">
    <property type="entry name" value="E set domains"/>
    <property type="match status" value="1"/>
</dbReference>
<dbReference type="SMART" id="SM00737">
    <property type="entry name" value="ML"/>
    <property type="match status" value="1"/>
</dbReference>
<dbReference type="OrthoDB" id="6489092at2759"/>
<comment type="subcellular location">
    <subcellularLocation>
        <location evidence="1">Secreted</location>
    </subcellularLocation>
</comment>
<feature type="domain" description="MD-2-related lipid-recognition" evidence="9">
    <location>
        <begin position="22"/>
        <end position="142"/>
    </location>
</feature>
<keyword evidence="6" id="KW-1015">Disulfide bond</keyword>
<keyword evidence="4" id="KW-0964">Secreted</keyword>
<feature type="chain" id="PRO_5019498179" description="NPC intracellular cholesterol transporter 2" evidence="8">
    <location>
        <begin position="18"/>
        <end position="146"/>
    </location>
</feature>
<sequence length="146" mass="16048">MVAVCWLMAALLALGEAVPVKFVDCGSKAEHIIVDITPCPSLPCVLHKGQTYNVNITFTSTTSSQTSQAEVYGILAGIPIPFHIPNTDGCKSGIQCPIKKMQKYSYINSLPIKSEYPSVELVVKWELMDDTKNLIFCWKIPVKISS</sequence>
<evidence type="ECO:0000256" key="1">
    <source>
        <dbReference type="ARBA" id="ARBA00004613"/>
    </source>
</evidence>
<comment type="similarity">
    <text evidence="2">Belongs to the NPC2 family.</text>
</comment>
<evidence type="ECO:0000256" key="2">
    <source>
        <dbReference type="ARBA" id="ARBA00006370"/>
    </source>
</evidence>
<dbReference type="InterPro" id="IPR033916">
    <property type="entry name" value="ML_Npc2-like"/>
</dbReference>
<dbReference type="Pfam" id="PF02221">
    <property type="entry name" value="E1_DerP2_DerF2"/>
    <property type="match status" value="1"/>
</dbReference>
<keyword evidence="5 8" id="KW-0732">Signal</keyword>
<dbReference type="AlphaFoldDB" id="A0A401PQ99"/>
<evidence type="ECO:0000256" key="8">
    <source>
        <dbReference type="SAM" id="SignalP"/>
    </source>
</evidence>
<evidence type="ECO:0000259" key="9">
    <source>
        <dbReference type="SMART" id="SM00737"/>
    </source>
</evidence>
<keyword evidence="11" id="KW-1185">Reference proteome</keyword>
<dbReference type="Proteomes" id="UP000288216">
    <property type="component" value="Unassembled WGS sequence"/>
</dbReference>
<evidence type="ECO:0000256" key="6">
    <source>
        <dbReference type="ARBA" id="ARBA00023157"/>
    </source>
</evidence>
<dbReference type="PANTHER" id="PTHR11306:SF68">
    <property type="entry name" value="NPC INTRACELLULAR CHOLESTEROL TRANSPORTER 2"/>
    <property type="match status" value="1"/>
</dbReference>
<proteinExistence type="inferred from homology"/>
<dbReference type="STRING" id="75743.A0A401PQ99"/>
<dbReference type="OMA" id="FFCWKIP"/>
<dbReference type="InterPro" id="IPR039670">
    <property type="entry name" value="NPC2-like"/>
</dbReference>
<dbReference type="InterPro" id="IPR014756">
    <property type="entry name" value="Ig_E-set"/>
</dbReference>
<evidence type="ECO:0000256" key="3">
    <source>
        <dbReference type="ARBA" id="ARBA00021477"/>
    </source>
</evidence>
<evidence type="ECO:0000256" key="5">
    <source>
        <dbReference type="ARBA" id="ARBA00022729"/>
    </source>
</evidence>
<dbReference type="GO" id="GO:0032367">
    <property type="term" value="P:intracellular cholesterol transport"/>
    <property type="evidence" value="ECO:0007669"/>
    <property type="project" value="InterPro"/>
</dbReference>
<evidence type="ECO:0000313" key="11">
    <source>
        <dbReference type="Proteomes" id="UP000288216"/>
    </source>
</evidence>
<evidence type="ECO:0000313" key="10">
    <source>
        <dbReference type="EMBL" id="GCB75298.1"/>
    </source>
</evidence>
<dbReference type="CDD" id="cd00916">
    <property type="entry name" value="Npc2_like"/>
    <property type="match status" value="1"/>
</dbReference>
<dbReference type="FunFam" id="2.60.40.770:FF:000001">
    <property type="entry name" value="NPC intracellular cholesterol transporter 2"/>
    <property type="match status" value="1"/>
</dbReference>
<dbReference type="Gene3D" id="2.60.40.770">
    <property type="match status" value="1"/>
</dbReference>
<gene>
    <name evidence="10" type="ORF">scyTo_0015294</name>
</gene>
<reference evidence="10 11" key="1">
    <citation type="journal article" date="2018" name="Nat. Ecol. Evol.">
        <title>Shark genomes provide insights into elasmobranch evolution and the origin of vertebrates.</title>
        <authorList>
            <person name="Hara Y"/>
            <person name="Yamaguchi K"/>
            <person name="Onimaru K"/>
            <person name="Kadota M"/>
            <person name="Koyanagi M"/>
            <person name="Keeley SD"/>
            <person name="Tatsumi K"/>
            <person name="Tanaka K"/>
            <person name="Motone F"/>
            <person name="Kageyama Y"/>
            <person name="Nozu R"/>
            <person name="Adachi N"/>
            <person name="Nishimura O"/>
            <person name="Nakagawa R"/>
            <person name="Tanegashima C"/>
            <person name="Kiyatake I"/>
            <person name="Matsumoto R"/>
            <person name="Murakumo K"/>
            <person name="Nishida K"/>
            <person name="Terakita A"/>
            <person name="Kuratani S"/>
            <person name="Sato K"/>
            <person name="Hyodo S Kuraku.S."/>
        </authorList>
    </citation>
    <scope>NUCLEOTIDE SEQUENCE [LARGE SCALE GENOMIC DNA]</scope>
</reference>
<evidence type="ECO:0000256" key="4">
    <source>
        <dbReference type="ARBA" id="ARBA00022525"/>
    </source>
</evidence>
<organism evidence="10 11">
    <name type="scientific">Scyliorhinus torazame</name>
    <name type="common">Cloudy catshark</name>
    <name type="synonym">Catulus torazame</name>
    <dbReference type="NCBI Taxonomy" id="75743"/>
    <lineage>
        <taxon>Eukaryota</taxon>
        <taxon>Metazoa</taxon>
        <taxon>Chordata</taxon>
        <taxon>Craniata</taxon>
        <taxon>Vertebrata</taxon>
        <taxon>Chondrichthyes</taxon>
        <taxon>Elasmobranchii</taxon>
        <taxon>Galeomorphii</taxon>
        <taxon>Galeoidea</taxon>
        <taxon>Carcharhiniformes</taxon>
        <taxon>Scyliorhinidae</taxon>
        <taxon>Scyliorhinus</taxon>
    </lineage>
</organism>
<dbReference type="GO" id="GO:0005576">
    <property type="term" value="C:extracellular region"/>
    <property type="evidence" value="ECO:0007669"/>
    <property type="project" value="UniProtKB-SubCell"/>
</dbReference>
<dbReference type="InterPro" id="IPR003172">
    <property type="entry name" value="ML_dom"/>
</dbReference>
<protein>
    <recommendedName>
        <fullName evidence="3">NPC intracellular cholesterol transporter 2</fullName>
    </recommendedName>
    <alternativeName>
        <fullName evidence="7">Epididymal secretory protein E1</fullName>
    </alternativeName>
</protein>
<dbReference type="GO" id="GO:0033344">
    <property type="term" value="P:cholesterol efflux"/>
    <property type="evidence" value="ECO:0007669"/>
    <property type="project" value="TreeGrafter"/>
</dbReference>